<evidence type="ECO:0000256" key="1">
    <source>
        <dbReference type="SAM" id="MobiDB-lite"/>
    </source>
</evidence>
<evidence type="ECO:0000313" key="2">
    <source>
        <dbReference type="EMBL" id="KUJ08323.1"/>
    </source>
</evidence>
<name>A0A132B7U4_MOLSC</name>
<accession>A0A132B7U4</accession>
<dbReference type="KEGG" id="psco:LY89DRAFT_765180"/>
<sequence>MATLRGTGAQEARGDVPKFNLLPSNPPEDLCQSRFYEPSTNEDILYSWRRHKEIEHRRKQERRAGTPMVLSTLGPLPSIDLDDIQDCYNKATAIYWADYRFHFKTRQSPLTYSAKAMNVIYPQWFLAKVHNTDIEFNNFVAKTINLQDTEMYRYAVDTEVYQQTVADVVKTHKSLCKRLADVKPVFESLVYPYMPKRPLLKGALFFGVDEEFMYYRLRPLFRALIIFVDNPLSEPQDLLVKLIRTGLEDNLSAPIDFDSIKPEIKSQNDDGTVVTVPIQTAIRFVTELDEREKKAFPDKEYEEGLISRSHEGLEYLRNGFHMEETYTGKDPEGPHTTWVDHSRLEAVVVPRSWV</sequence>
<dbReference type="Proteomes" id="UP000070700">
    <property type="component" value="Unassembled WGS sequence"/>
</dbReference>
<dbReference type="RefSeq" id="XP_018062678.1">
    <property type="nucleotide sequence ID" value="XM_018221662.1"/>
</dbReference>
<feature type="region of interest" description="Disordered" evidence="1">
    <location>
        <begin position="1"/>
        <end position="23"/>
    </location>
</feature>
<dbReference type="EMBL" id="KQ947436">
    <property type="protein sequence ID" value="KUJ08323.1"/>
    <property type="molecule type" value="Genomic_DNA"/>
</dbReference>
<proteinExistence type="predicted"/>
<dbReference type="InParanoid" id="A0A132B7U4"/>
<dbReference type="OrthoDB" id="5364844at2759"/>
<organism evidence="2 3">
    <name type="scientific">Mollisia scopiformis</name>
    <name type="common">Conifer needle endophyte fungus</name>
    <name type="synonym">Phialocephala scopiformis</name>
    <dbReference type="NCBI Taxonomy" id="149040"/>
    <lineage>
        <taxon>Eukaryota</taxon>
        <taxon>Fungi</taxon>
        <taxon>Dikarya</taxon>
        <taxon>Ascomycota</taxon>
        <taxon>Pezizomycotina</taxon>
        <taxon>Leotiomycetes</taxon>
        <taxon>Helotiales</taxon>
        <taxon>Mollisiaceae</taxon>
        <taxon>Mollisia</taxon>
    </lineage>
</organism>
<gene>
    <name evidence="2" type="ORF">LY89DRAFT_765180</name>
</gene>
<reference evidence="2 3" key="1">
    <citation type="submission" date="2015-10" db="EMBL/GenBank/DDBJ databases">
        <title>Full genome of DAOMC 229536 Phialocephala scopiformis, a fungal endophyte of spruce producing the potent anti-insectan compound rugulosin.</title>
        <authorList>
            <consortium name="DOE Joint Genome Institute"/>
            <person name="Walker A.K."/>
            <person name="Frasz S.L."/>
            <person name="Seifert K.A."/>
            <person name="Miller J.D."/>
            <person name="Mondo S.J."/>
            <person name="Labutti K."/>
            <person name="Lipzen A."/>
            <person name="Dockter R."/>
            <person name="Kennedy M."/>
            <person name="Grigoriev I.V."/>
            <person name="Spatafora J.W."/>
        </authorList>
    </citation>
    <scope>NUCLEOTIDE SEQUENCE [LARGE SCALE GENOMIC DNA]</scope>
    <source>
        <strain evidence="2 3">CBS 120377</strain>
    </source>
</reference>
<evidence type="ECO:0000313" key="3">
    <source>
        <dbReference type="Proteomes" id="UP000070700"/>
    </source>
</evidence>
<keyword evidence="3" id="KW-1185">Reference proteome</keyword>
<dbReference type="GeneID" id="28831388"/>
<dbReference type="AlphaFoldDB" id="A0A132B7U4"/>
<protein>
    <submittedName>
        <fullName evidence="2">Uncharacterized protein</fullName>
    </submittedName>
</protein>